<proteinExistence type="inferred from homology"/>
<dbReference type="PANTHER" id="PTHR46696:SF4">
    <property type="entry name" value="BIOTIN BIOSYNTHESIS CYTOCHROME P450"/>
    <property type="match status" value="1"/>
</dbReference>
<dbReference type="PROSITE" id="PS00086">
    <property type="entry name" value="CYTOCHROME_P450"/>
    <property type="match status" value="1"/>
</dbReference>
<dbReference type="CDD" id="cd20625">
    <property type="entry name" value="CYP164-like"/>
    <property type="match status" value="1"/>
</dbReference>
<evidence type="ECO:0000256" key="4">
    <source>
        <dbReference type="ARBA" id="ARBA00022723"/>
    </source>
</evidence>
<comment type="cofactor">
    <cofactor evidence="1">
        <name>heme</name>
        <dbReference type="ChEBI" id="CHEBI:30413"/>
    </cofactor>
</comment>
<keyword evidence="6 8" id="KW-0408">Iron</keyword>
<dbReference type="InterPro" id="IPR002397">
    <property type="entry name" value="Cyt_P450_B"/>
</dbReference>
<dbReference type="InterPro" id="IPR001128">
    <property type="entry name" value="Cyt_P450"/>
</dbReference>
<dbReference type="GO" id="GO:0036199">
    <property type="term" value="F:cholest-4-en-3-one 26-monooxygenase activity"/>
    <property type="evidence" value="ECO:0007669"/>
    <property type="project" value="TreeGrafter"/>
</dbReference>
<dbReference type="InterPro" id="IPR017972">
    <property type="entry name" value="Cyt_P450_CS"/>
</dbReference>
<accession>A0A7D6ZLT2</accession>
<comment type="similarity">
    <text evidence="2 8">Belongs to the cytochrome P450 family.</text>
</comment>
<gene>
    <name evidence="9" type="ORF">H0264_12170</name>
</gene>
<dbReference type="Pfam" id="PF00067">
    <property type="entry name" value="p450"/>
    <property type="match status" value="1"/>
</dbReference>
<dbReference type="PRINTS" id="PR00359">
    <property type="entry name" value="BP450"/>
</dbReference>
<keyword evidence="4 8" id="KW-0479">Metal-binding</keyword>
<keyword evidence="10" id="KW-1185">Reference proteome</keyword>
<evidence type="ECO:0000313" key="9">
    <source>
        <dbReference type="EMBL" id="QLY34319.1"/>
    </source>
</evidence>
<dbReference type="EMBL" id="CP059399">
    <property type="protein sequence ID" value="QLY34319.1"/>
    <property type="molecule type" value="Genomic_DNA"/>
</dbReference>
<dbReference type="FunFam" id="1.10.630.10:FF:000018">
    <property type="entry name" value="Cytochrome P450 monooxygenase"/>
    <property type="match status" value="1"/>
</dbReference>
<dbReference type="InterPro" id="IPR036396">
    <property type="entry name" value="Cyt_P450_sf"/>
</dbReference>
<sequence length="431" mass="47750">MSARYRFRWLFEHGAPRLLLRAQSWRGDPFGKLTGSAEGLANPFPHIEELRRRGKLVPNPIGFSTTDYEVTRTILRDDRWGVFTIHGVQMPDAAHKMIRNAPIPPNPAESPSMLLTDPPEHTRLRRSVQSAFTPYAIARLRTRVESVTKELLDGLAAAETPDLIRGFAAQVPVAIISEMLGFPDASRDEFLEWGDRITALLDIGVSWPQWRDAVESQMGMDGYLDRHIEKLRRDPGEDILSSLVTAGDLSDHELKGTAALLMGAGFETTVNLIGNGVYQLLAHPDQLALLRENPALWSQAIEEILRFDSPVRITARMALSDTEIAGTPLPAGTVVIMSISGANRDPAVFDDPDVFDIERPNAKDHLGFSNGIHVCLGAALARMEGVFALRSLFDAFPDLSIEGPLEHRQLVNLYGFSRMPVRLGQRADARV</sequence>
<dbReference type="GO" id="GO:0005506">
    <property type="term" value="F:iron ion binding"/>
    <property type="evidence" value="ECO:0007669"/>
    <property type="project" value="InterPro"/>
</dbReference>
<evidence type="ECO:0000256" key="5">
    <source>
        <dbReference type="ARBA" id="ARBA00023002"/>
    </source>
</evidence>
<dbReference type="Proteomes" id="UP000515512">
    <property type="component" value="Chromosome"/>
</dbReference>
<evidence type="ECO:0000256" key="7">
    <source>
        <dbReference type="ARBA" id="ARBA00023033"/>
    </source>
</evidence>
<evidence type="ECO:0000256" key="6">
    <source>
        <dbReference type="ARBA" id="ARBA00023004"/>
    </source>
</evidence>
<keyword evidence="7 8" id="KW-0503">Monooxygenase</keyword>
<keyword evidence="5 8" id="KW-0560">Oxidoreductase</keyword>
<dbReference type="SUPFAM" id="SSF48264">
    <property type="entry name" value="Cytochrome P450"/>
    <property type="match status" value="1"/>
</dbReference>
<name>A0A7D6ZLT2_9NOCA</name>
<organism evidence="9 10">
    <name type="scientific">Nocardia huaxiensis</name>
    <dbReference type="NCBI Taxonomy" id="2755382"/>
    <lineage>
        <taxon>Bacteria</taxon>
        <taxon>Bacillati</taxon>
        <taxon>Actinomycetota</taxon>
        <taxon>Actinomycetes</taxon>
        <taxon>Mycobacteriales</taxon>
        <taxon>Nocardiaceae</taxon>
        <taxon>Nocardia</taxon>
    </lineage>
</organism>
<evidence type="ECO:0000256" key="8">
    <source>
        <dbReference type="RuleBase" id="RU000461"/>
    </source>
</evidence>
<evidence type="ECO:0000256" key="1">
    <source>
        <dbReference type="ARBA" id="ARBA00001971"/>
    </source>
</evidence>
<reference evidence="9 10" key="1">
    <citation type="submission" date="2020-07" db="EMBL/GenBank/DDBJ databases">
        <authorList>
            <person name="Zhuang K."/>
            <person name="Ran Y."/>
        </authorList>
    </citation>
    <scope>NUCLEOTIDE SEQUENCE [LARGE SCALE GENOMIC DNA]</scope>
    <source>
        <strain evidence="9 10">WCH-YHL-001</strain>
    </source>
</reference>
<dbReference type="AlphaFoldDB" id="A0A7D6ZLT2"/>
<dbReference type="GO" id="GO:0008395">
    <property type="term" value="F:steroid hydroxylase activity"/>
    <property type="evidence" value="ECO:0007669"/>
    <property type="project" value="TreeGrafter"/>
</dbReference>
<evidence type="ECO:0000256" key="2">
    <source>
        <dbReference type="ARBA" id="ARBA00010617"/>
    </source>
</evidence>
<keyword evidence="3 8" id="KW-0349">Heme</keyword>
<dbReference type="Gene3D" id="1.10.630.10">
    <property type="entry name" value="Cytochrome P450"/>
    <property type="match status" value="1"/>
</dbReference>
<protein>
    <submittedName>
        <fullName evidence="9">Cytochrome P450</fullName>
    </submittedName>
</protein>
<dbReference type="PANTHER" id="PTHR46696">
    <property type="entry name" value="P450, PUTATIVE (EUROFUNG)-RELATED"/>
    <property type="match status" value="1"/>
</dbReference>
<dbReference type="KEGG" id="nhu:H0264_12170"/>
<evidence type="ECO:0000313" key="10">
    <source>
        <dbReference type="Proteomes" id="UP000515512"/>
    </source>
</evidence>
<dbReference type="GO" id="GO:0006707">
    <property type="term" value="P:cholesterol catabolic process"/>
    <property type="evidence" value="ECO:0007669"/>
    <property type="project" value="TreeGrafter"/>
</dbReference>
<dbReference type="GO" id="GO:0020037">
    <property type="term" value="F:heme binding"/>
    <property type="evidence" value="ECO:0007669"/>
    <property type="project" value="InterPro"/>
</dbReference>
<evidence type="ECO:0000256" key="3">
    <source>
        <dbReference type="ARBA" id="ARBA00022617"/>
    </source>
</evidence>